<gene>
    <name evidence="1" type="ORF">GCM10009851_14000</name>
</gene>
<evidence type="ECO:0000313" key="1">
    <source>
        <dbReference type="EMBL" id="GAA2230432.1"/>
    </source>
</evidence>
<evidence type="ECO:0000313" key="2">
    <source>
        <dbReference type="Proteomes" id="UP001500929"/>
    </source>
</evidence>
<reference evidence="1 2" key="1">
    <citation type="journal article" date="2019" name="Int. J. Syst. Evol. Microbiol.">
        <title>The Global Catalogue of Microorganisms (GCM) 10K type strain sequencing project: providing services to taxonomists for standard genome sequencing and annotation.</title>
        <authorList>
            <consortium name="The Broad Institute Genomics Platform"/>
            <consortium name="The Broad Institute Genome Sequencing Center for Infectious Disease"/>
            <person name="Wu L."/>
            <person name="Ma J."/>
        </authorList>
    </citation>
    <scope>NUCLEOTIDE SEQUENCE [LARGE SCALE GENOMIC DNA]</scope>
    <source>
        <strain evidence="1 2">JCM 16117</strain>
    </source>
</reference>
<name>A0ABN3DGD2_9MICO</name>
<dbReference type="RefSeq" id="WP_259478897.1">
    <property type="nucleotide sequence ID" value="NZ_BAAAQY010000003.1"/>
</dbReference>
<organism evidence="1 2">
    <name type="scientific">Herbiconiux moechotypicola</name>
    <dbReference type="NCBI Taxonomy" id="637393"/>
    <lineage>
        <taxon>Bacteria</taxon>
        <taxon>Bacillati</taxon>
        <taxon>Actinomycetota</taxon>
        <taxon>Actinomycetes</taxon>
        <taxon>Micrococcales</taxon>
        <taxon>Microbacteriaceae</taxon>
        <taxon>Herbiconiux</taxon>
    </lineage>
</organism>
<proteinExistence type="predicted"/>
<dbReference type="Gene3D" id="3.60.21.10">
    <property type="match status" value="1"/>
</dbReference>
<sequence length="191" mass="21462">MTVYYTSDLHLGHRRVSEIRGFGDVEEHDAAVADGWKSVVRPDDTVYVLGDVAMGGFDAALAKIRALPGTKRLIAGNHDPVHPMHRTAPREIQRERWTSTFESIQPFARRRVAGIEFLLSHFPYAEWGDGPERGEARHLQYRLPDLGGLLLHGHTHGRERLHGRELHVGVDAWGFVPVSDEIVTEHLRAAS</sequence>
<dbReference type="InterPro" id="IPR029052">
    <property type="entry name" value="Metallo-depent_PP-like"/>
</dbReference>
<keyword evidence="2" id="KW-1185">Reference proteome</keyword>
<protein>
    <submittedName>
        <fullName evidence="1">Metallophosphoesterase family protein</fullName>
    </submittedName>
</protein>
<dbReference type="Proteomes" id="UP001500929">
    <property type="component" value="Unassembled WGS sequence"/>
</dbReference>
<accession>A0ABN3DGD2</accession>
<dbReference type="EMBL" id="BAAAQY010000003">
    <property type="protein sequence ID" value="GAA2230432.1"/>
    <property type="molecule type" value="Genomic_DNA"/>
</dbReference>
<comment type="caution">
    <text evidence="1">The sequence shown here is derived from an EMBL/GenBank/DDBJ whole genome shotgun (WGS) entry which is preliminary data.</text>
</comment>
<dbReference type="SUPFAM" id="SSF56300">
    <property type="entry name" value="Metallo-dependent phosphatases"/>
    <property type="match status" value="1"/>
</dbReference>